<dbReference type="GO" id="GO:0005216">
    <property type="term" value="F:monoatomic ion channel activity"/>
    <property type="evidence" value="ECO:0007669"/>
    <property type="project" value="InterPro"/>
</dbReference>
<dbReference type="PANTHER" id="PTHR36981">
    <property type="entry name" value="ZGC:195170"/>
    <property type="match status" value="1"/>
</dbReference>
<dbReference type="Proteomes" id="UP000694546">
    <property type="component" value="Chromosome 2"/>
</dbReference>
<accession>A0A8C5B0V5</accession>
<evidence type="ECO:0000313" key="3">
    <source>
        <dbReference type="Proteomes" id="UP000694546"/>
    </source>
</evidence>
<protein>
    <recommendedName>
        <fullName evidence="1">P2X purinoreceptor 7 intracellular domain-containing protein</fullName>
    </recommendedName>
</protein>
<dbReference type="PANTHER" id="PTHR36981:SF3">
    <property type="entry name" value="UBIQUITIN-LIKE PROTEASE FAMILY PROFILE DOMAIN-CONTAINING PROTEIN"/>
    <property type="match status" value="1"/>
</dbReference>
<dbReference type="InterPro" id="IPR003050">
    <property type="entry name" value="P2X7_purinoceptor"/>
</dbReference>
<dbReference type="Pfam" id="PF20478">
    <property type="entry name" value="P2RX7_C"/>
    <property type="match status" value="1"/>
</dbReference>
<organism evidence="2 3">
    <name type="scientific">Gadus morhua</name>
    <name type="common">Atlantic cod</name>
    <dbReference type="NCBI Taxonomy" id="8049"/>
    <lineage>
        <taxon>Eukaryota</taxon>
        <taxon>Metazoa</taxon>
        <taxon>Chordata</taxon>
        <taxon>Craniata</taxon>
        <taxon>Vertebrata</taxon>
        <taxon>Euteleostomi</taxon>
        <taxon>Actinopterygii</taxon>
        <taxon>Neopterygii</taxon>
        <taxon>Teleostei</taxon>
        <taxon>Neoteleostei</taxon>
        <taxon>Acanthomorphata</taxon>
        <taxon>Zeiogadaria</taxon>
        <taxon>Gadariae</taxon>
        <taxon>Gadiformes</taxon>
        <taxon>Gadoidei</taxon>
        <taxon>Gadidae</taxon>
        <taxon>Gadus</taxon>
    </lineage>
</organism>
<dbReference type="GO" id="GO:0001614">
    <property type="term" value="F:purinergic nucleotide receptor activity"/>
    <property type="evidence" value="ECO:0007669"/>
    <property type="project" value="InterPro"/>
</dbReference>
<dbReference type="PRINTS" id="PR01314">
    <property type="entry name" value="P2X7RECEPTOR"/>
</dbReference>
<feature type="domain" description="P2X purinoreceptor 7 intracellular" evidence="1">
    <location>
        <begin position="15"/>
        <end position="164"/>
    </location>
</feature>
<evidence type="ECO:0000259" key="1">
    <source>
        <dbReference type="Pfam" id="PF20478"/>
    </source>
</evidence>
<dbReference type="GO" id="GO:0005524">
    <property type="term" value="F:ATP binding"/>
    <property type="evidence" value="ECO:0007669"/>
    <property type="project" value="InterPro"/>
</dbReference>
<reference evidence="2" key="2">
    <citation type="submission" date="2025-09" db="UniProtKB">
        <authorList>
            <consortium name="Ensembl"/>
        </authorList>
    </citation>
    <scope>IDENTIFICATION</scope>
</reference>
<dbReference type="OMA" id="MICYSSE"/>
<evidence type="ECO:0000313" key="2">
    <source>
        <dbReference type="Ensembl" id="ENSGMOP00000037427.1"/>
    </source>
</evidence>
<dbReference type="AlphaFoldDB" id="A0A8C5B0V5"/>
<dbReference type="InterPro" id="IPR046815">
    <property type="entry name" value="P2RX7_C"/>
</dbReference>
<name>A0A8C5B0V5_GADMO</name>
<sequence>MRVFWALTQTTVPSQTRRRVRGDGPEVDCLQESRPLGAEEVEVEDGEMMYCEWRTCKEMQMDVERKCCGQQPHSCIAMLPHIEAYILQEGHLRLAIRIWNDVRALGDLPDPGESNKQFRYAAYREFVVWQYGAMGAGNRVVLPSCCVWKIRDRFPDPHGQYKGFIPNRLQ</sequence>
<reference evidence="2" key="1">
    <citation type="submission" date="2025-08" db="UniProtKB">
        <authorList>
            <consortium name="Ensembl"/>
        </authorList>
    </citation>
    <scope>IDENTIFICATION</scope>
</reference>
<dbReference type="GeneTree" id="ENSGT01150000287036"/>
<proteinExistence type="predicted"/>
<dbReference type="Ensembl" id="ENSGMOT00000033446.1">
    <property type="protein sequence ID" value="ENSGMOP00000037427.1"/>
    <property type="gene ID" value="ENSGMOG00000025324.1"/>
</dbReference>
<keyword evidence="3" id="KW-1185">Reference proteome</keyword>
<dbReference type="GO" id="GO:0016020">
    <property type="term" value="C:membrane"/>
    <property type="evidence" value="ECO:0007669"/>
    <property type="project" value="InterPro"/>
</dbReference>